<evidence type="ECO:0000313" key="2">
    <source>
        <dbReference type="EMBL" id="QCI59101.2"/>
    </source>
</evidence>
<name>A0A856HZB4_9FIRM</name>
<evidence type="ECO:0000256" key="1">
    <source>
        <dbReference type="SAM" id="MobiDB-lite"/>
    </source>
</evidence>
<dbReference type="AlphaFoldDB" id="A0A856HZB4"/>
<dbReference type="RefSeq" id="WP_158629730.1">
    <property type="nucleotide sequence ID" value="NZ_CP034413.3"/>
</dbReference>
<gene>
    <name evidence="2" type="ORF">EIO64_07615</name>
</gene>
<dbReference type="Pfam" id="PF05133">
    <property type="entry name" value="SPP1_portal"/>
    <property type="match status" value="1"/>
</dbReference>
<protein>
    <submittedName>
        <fullName evidence="2">Phage portal protein</fullName>
    </submittedName>
</protein>
<organism evidence="2 3">
    <name type="scientific">Dysosmobacter welbionis</name>
    <dbReference type="NCBI Taxonomy" id="2093857"/>
    <lineage>
        <taxon>Bacteria</taxon>
        <taxon>Bacillati</taxon>
        <taxon>Bacillota</taxon>
        <taxon>Clostridia</taxon>
        <taxon>Eubacteriales</taxon>
        <taxon>Oscillospiraceae</taxon>
        <taxon>Dysosmobacter</taxon>
    </lineage>
</organism>
<feature type="region of interest" description="Disordered" evidence="1">
    <location>
        <begin position="448"/>
        <end position="482"/>
    </location>
</feature>
<dbReference type="InterPro" id="IPR021145">
    <property type="entry name" value="Portal_protein_SPP1_Gp6-like"/>
</dbReference>
<dbReference type="EMBL" id="CP034413">
    <property type="protein sequence ID" value="QCI59101.2"/>
    <property type="molecule type" value="Genomic_DNA"/>
</dbReference>
<accession>A0A856HZB4</accession>
<dbReference type="Proteomes" id="UP000298642">
    <property type="component" value="Chromosome"/>
</dbReference>
<keyword evidence="3" id="KW-1185">Reference proteome</keyword>
<reference evidence="3" key="1">
    <citation type="submission" date="2018-12" db="EMBL/GenBank/DDBJ databases">
        <title>Dusodibacter welbiota gen. nov., sp. nov., isolated from human faeces and emended description of the Oscillibacter genus.</title>
        <authorList>
            <person name="Le Roy T."/>
            <person name="Van der Smissen P."/>
            <person name="Delzenne N."/>
            <person name="Muccioli G."/>
            <person name="Collet J.F."/>
            <person name="Cani P.D."/>
        </authorList>
    </citation>
    <scope>NUCLEOTIDE SEQUENCE [LARGE SCALE GENOMIC DNA]</scope>
    <source>
        <strain evidence="3">J115</strain>
    </source>
</reference>
<proteinExistence type="predicted"/>
<evidence type="ECO:0000313" key="3">
    <source>
        <dbReference type="Proteomes" id="UP000298642"/>
    </source>
</evidence>
<dbReference type="KEGG" id="obj:EIO64_07615"/>
<sequence length="482" mass="54786">MLRTYQDLLAVGENEKDRMEFVRGAVQDHTSSDDYKIAAAAEAYYAKHNLTIEKFQKFLYKANGQAYPDLFSANYKLKTLFFRRFVIQQVQYVLSNGVTFEQDGTKERLGETFDSRLSQMAKKAMVDKVAFGFWNYDHLEVFSYADTPNEPGFVPLYDQDDGFLKAGIRYWSLEETQTKRYTLYELDGYTEYIQRKGEDIQVSQDKRPYRQTIRRSEVDGETVESGDNYPGFPIIPMYANDLRQSELVGIRESIDCYDFVKSGLANEIDDSSGIYWVLKNSGGMDDVDIARFLDRMRTLRAATVDSDDGGGAEAHTLDVPYQAREAMLTRLRSDLYEDFQLVDMDKIMSGNLTATAIRMGYQSQDDKCGDFEYYIRDFIGKLLALLDIDDTPSFQWNRIANQLEETQMVMTAATYLDSEAILRHLPWLTNDEVDDILERKDAEAMDRLGVTNNANRPGAPVDGSGTGTAGTENSEGLLGSLG</sequence>